<sequence length="30" mass="3579">MFGFLFIYKAKIKVFAFLVGTKRKGKRVKR</sequence>
<proteinExistence type="predicted"/>
<accession>A0A8S5UQJ4</accession>
<dbReference type="EMBL" id="BK016120">
    <property type="protein sequence ID" value="DAF96741.1"/>
    <property type="molecule type" value="Genomic_DNA"/>
</dbReference>
<name>A0A8S5UQJ4_9CAUD</name>
<organism evidence="1">
    <name type="scientific">Siphoviridae sp. ctfrT39</name>
    <dbReference type="NCBI Taxonomy" id="2825598"/>
    <lineage>
        <taxon>Viruses</taxon>
        <taxon>Duplodnaviria</taxon>
        <taxon>Heunggongvirae</taxon>
        <taxon>Uroviricota</taxon>
        <taxon>Caudoviricetes</taxon>
    </lineage>
</organism>
<reference evidence="1" key="1">
    <citation type="journal article" date="2021" name="Proc. Natl. Acad. Sci. U.S.A.">
        <title>A Catalog of Tens of Thousands of Viruses from Human Metagenomes Reveals Hidden Associations with Chronic Diseases.</title>
        <authorList>
            <person name="Tisza M.J."/>
            <person name="Buck C.B."/>
        </authorList>
    </citation>
    <scope>NUCLEOTIDE SEQUENCE</scope>
    <source>
        <strain evidence="1">CtfrT39</strain>
    </source>
</reference>
<protein>
    <submittedName>
        <fullName evidence="1">Uncharacterized protein</fullName>
    </submittedName>
</protein>
<evidence type="ECO:0000313" key="1">
    <source>
        <dbReference type="EMBL" id="DAF96741.1"/>
    </source>
</evidence>